<dbReference type="InterPro" id="IPR045748">
    <property type="entry name" value="DcaP"/>
</dbReference>
<proteinExistence type="predicted"/>
<name>A0A8H2JM17_9GAMM</name>
<dbReference type="Pfam" id="PF19577">
    <property type="entry name" value="DcaP"/>
    <property type="match status" value="1"/>
</dbReference>
<dbReference type="EMBL" id="SZVP01000007">
    <property type="protein sequence ID" value="TMM45318.1"/>
    <property type="molecule type" value="Genomic_DNA"/>
</dbReference>
<protein>
    <recommendedName>
        <fullName evidence="3">Porin</fullName>
    </recommendedName>
</protein>
<evidence type="ECO:0008006" key="3">
    <source>
        <dbReference type="Google" id="ProtNLM"/>
    </source>
</evidence>
<organism evidence="1 2">
    <name type="scientific">Colwellia ponticola</name>
    <dbReference type="NCBI Taxonomy" id="2304625"/>
    <lineage>
        <taxon>Bacteria</taxon>
        <taxon>Pseudomonadati</taxon>
        <taxon>Pseudomonadota</taxon>
        <taxon>Gammaproteobacteria</taxon>
        <taxon>Alteromonadales</taxon>
        <taxon>Colwelliaceae</taxon>
        <taxon>Colwellia</taxon>
    </lineage>
</organism>
<dbReference type="SUPFAM" id="SSF56935">
    <property type="entry name" value="Porins"/>
    <property type="match status" value="1"/>
</dbReference>
<gene>
    <name evidence="1" type="ORF">FCS21_09445</name>
</gene>
<accession>A0A8H2JM17</accession>
<sequence>MLATSLLALTGAANAGYTIKLDDGDSITFGGYIKADVRTIDGDVSSPITNDDYWIGGASVVNDISTTKFSVNETRFNTKYVHGDVTGFIELDFLGGGGNQIVSNSSHPRLRHAFIQYKNILVGQTWTTFMNTSALAEAADFGGPLNASAFIRQGQVRYTNGGLQLSLENPHSDKGDSSQDSIPDFIAKYTFTGDWGNVSVSGLARQLNTATVAAVTAKPAVTVIDSSTGLPVVITPAVNAVVGIDSKTESAFGFGVAGRINTFGKDDLRFQVHAGNTGRYVGVVAARDLVGQKAEKTTSYMVAYRHFWDEDTRSTVFYGSTDADLADTKRNHVAVNLFRNYTKQLSFGVEIGNFEMNEVNKDSNYLQFSAKYVL</sequence>
<dbReference type="Proteomes" id="UP000307702">
    <property type="component" value="Unassembled WGS sequence"/>
</dbReference>
<keyword evidence="2" id="KW-1185">Reference proteome</keyword>
<evidence type="ECO:0000313" key="2">
    <source>
        <dbReference type="Proteomes" id="UP000307702"/>
    </source>
</evidence>
<reference evidence="1 2" key="1">
    <citation type="submission" date="2019-05" db="EMBL/GenBank/DDBJ databases">
        <title>Colwellia ponticola sp. nov., isolated from seawater.</title>
        <authorList>
            <person name="Yoon J.-H."/>
        </authorList>
    </citation>
    <scope>NUCLEOTIDE SEQUENCE [LARGE SCALE GENOMIC DNA]</scope>
    <source>
        <strain evidence="1 2">OISW-25</strain>
    </source>
</reference>
<comment type="caution">
    <text evidence="1">The sequence shown here is derived from an EMBL/GenBank/DDBJ whole genome shotgun (WGS) entry which is preliminary data.</text>
</comment>
<dbReference type="AlphaFoldDB" id="A0A8H2JM17"/>
<dbReference type="OrthoDB" id="190887at2"/>
<evidence type="ECO:0000313" key="1">
    <source>
        <dbReference type="EMBL" id="TMM45318.1"/>
    </source>
</evidence>